<evidence type="ECO:0000256" key="7">
    <source>
        <dbReference type="ARBA" id="ARBA00022989"/>
    </source>
</evidence>
<comment type="caution">
    <text evidence="15">The sequence shown here is derived from an EMBL/GenBank/DDBJ whole genome shotgun (WGS) entry which is preliminary data.</text>
</comment>
<name>A0A848CSF3_ANEAE</name>
<comment type="subcellular location">
    <subcellularLocation>
        <location evidence="1">Membrane</location>
        <topology evidence="1">Multi-pass membrane protein</topology>
    </subcellularLocation>
</comment>
<dbReference type="GO" id="GO:0016020">
    <property type="term" value="C:membrane"/>
    <property type="evidence" value="ECO:0007669"/>
    <property type="project" value="UniProtKB-SubCell"/>
</dbReference>
<gene>
    <name evidence="15" type="ORF">HF838_01425</name>
</gene>
<dbReference type="OrthoDB" id="2380469at2"/>
<evidence type="ECO:0000256" key="10">
    <source>
        <dbReference type="PROSITE-ProRule" id="PRU00433"/>
    </source>
</evidence>
<evidence type="ECO:0000256" key="6">
    <source>
        <dbReference type="ARBA" id="ARBA00022982"/>
    </source>
</evidence>
<feature type="transmembrane region" description="Helical" evidence="12">
    <location>
        <begin position="137"/>
        <end position="158"/>
    </location>
</feature>
<dbReference type="Pfam" id="PF13442">
    <property type="entry name" value="Cytochrome_CBB3"/>
    <property type="match status" value="2"/>
</dbReference>
<evidence type="ECO:0000256" key="3">
    <source>
        <dbReference type="ARBA" id="ARBA00022617"/>
    </source>
</evidence>
<dbReference type="AlphaFoldDB" id="A0A848CSF3"/>
<keyword evidence="8 10" id="KW-0408">Iron</keyword>
<dbReference type="GO" id="GO:0009055">
    <property type="term" value="F:electron transfer activity"/>
    <property type="evidence" value="ECO:0007669"/>
    <property type="project" value="InterPro"/>
</dbReference>
<evidence type="ECO:0000256" key="2">
    <source>
        <dbReference type="ARBA" id="ARBA00022448"/>
    </source>
</evidence>
<feature type="domain" description="Cytochrome c" evidence="14">
    <location>
        <begin position="302"/>
        <end position="378"/>
    </location>
</feature>
<dbReference type="InterPro" id="IPR051811">
    <property type="entry name" value="Cytochrome_c550/c551-like"/>
</dbReference>
<evidence type="ECO:0000256" key="8">
    <source>
        <dbReference type="ARBA" id="ARBA00023004"/>
    </source>
</evidence>
<evidence type="ECO:0000259" key="14">
    <source>
        <dbReference type="PROSITE" id="PS51007"/>
    </source>
</evidence>
<evidence type="ECO:0000256" key="11">
    <source>
        <dbReference type="SAM" id="MobiDB-lite"/>
    </source>
</evidence>
<feature type="transmembrane region" description="Helical" evidence="12">
    <location>
        <begin position="103"/>
        <end position="125"/>
    </location>
</feature>
<dbReference type="PROSITE" id="PS51003">
    <property type="entry name" value="CYTB_CTER"/>
    <property type="match status" value="1"/>
</dbReference>
<dbReference type="Pfam" id="PF00032">
    <property type="entry name" value="Cytochrom_B_C"/>
    <property type="match status" value="1"/>
</dbReference>
<dbReference type="Gene3D" id="1.20.810.10">
    <property type="entry name" value="Cytochrome Bc1 Complex, Chain C"/>
    <property type="match status" value="1"/>
</dbReference>
<dbReference type="InterPro" id="IPR009056">
    <property type="entry name" value="Cyt_c-like_dom"/>
</dbReference>
<dbReference type="EMBL" id="JABAGO010000001">
    <property type="protein sequence ID" value="NME96907.1"/>
    <property type="molecule type" value="Genomic_DNA"/>
</dbReference>
<keyword evidence="9 12" id="KW-0472">Membrane</keyword>
<protein>
    <submittedName>
        <fullName evidence="15">C-type cytochrome</fullName>
    </submittedName>
</protein>
<dbReference type="Gene3D" id="1.10.760.10">
    <property type="entry name" value="Cytochrome c-like domain"/>
    <property type="match status" value="2"/>
</dbReference>
<evidence type="ECO:0000313" key="15">
    <source>
        <dbReference type="EMBL" id="NME96907.1"/>
    </source>
</evidence>
<keyword evidence="7 12" id="KW-1133">Transmembrane helix</keyword>
<accession>A0A848CSF3</accession>
<feature type="region of interest" description="Disordered" evidence="11">
    <location>
        <begin position="263"/>
        <end position="308"/>
    </location>
</feature>
<dbReference type="InterPro" id="IPR036150">
    <property type="entry name" value="Cyt_b/b6_C_sf"/>
</dbReference>
<sequence length="378" mass="39829">MAKHDKTIEYVGDSRVPAKRMPNIAPSYAEFPGKSEAFWPNFLLKEWMVAAVVLIAFLILTISHPSPLEPKADPNNASYIPLPDWYFLFLYQLLKYPWQSGNWVVFGVVVVPGIAFGALVLAPWLDTSPERKPSKRPVATGIMLLAIVSIFYLTWAAIDEHNRLHPKPAAGAGDAAAAKPPADFKADAIWTKQASCQGCHGGNMEGGASGAPPLWNVGGRLDEKAIHDVIVNGRGAMPSGMFNGSPEELDQLVKYLASLKGDGKGEAAGGGASTPAPATEEKKPEGGEADKGGASATAPTGGTAEEGKALADQNQCMMCHGQDLKGGAAPSLAGVVDKLKPEGVAEVLKNGRGGMPALGAGWSDQQMSSMIEYLKTVK</sequence>
<reference evidence="15 16" key="1">
    <citation type="submission" date="2020-04" db="EMBL/GenBank/DDBJ databases">
        <authorList>
            <person name="Hitch T.C.A."/>
            <person name="Wylensek D."/>
            <person name="Clavel T."/>
        </authorList>
    </citation>
    <scope>NUCLEOTIDE SEQUENCE [LARGE SCALE GENOMIC DNA]</scope>
    <source>
        <strain evidence="15 16">WB01_D5_05</strain>
    </source>
</reference>
<keyword evidence="3 10" id="KW-0349">Heme</keyword>
<evidence type="ECO:0000256" key="12">
    <source>
        <dbReference type="SAM" id="Phobius"/>
    </source>
</evidence>
<dbReference type="SUPFAM" id="SSF81648">
    <property type="entry name" value="a domain/subunit of cytochrome bc1 complex (Ubiquinol-cytochrome c reductase)"/>
    <property type="match status" value="1"/>
</dbReference>
<keyword evidence="6" id="KW-0249">Electron transport</keyword>
<dbReference type="GO" id="GO:0020037">
    <property type="term" value="F:heme binding"/>
    <property type="evidence" value="ECO:0007669"/>
    <property type="project" value="InterPro"/>
</dbReference>
<feature type="domain" description="Cytochrome c" evidence="14">
    <location>
        <begin position="175"/>
        <end position="260"/>
    </location>
</feature>
<proteinExistence type="predicted"/>
<evidence type="ECO:0000259" key="13">
    <source>
        <dbReference type="PROSITE" id="PS51003"/>
    </source>
</evidence>
<evidence type="ECO:0000256" key="4">
    <source>
        <dbReference type="ARBA" id="ARBA00022692"/>
    </source>
</evidence>
<dbReference type="GO" id="GO:0016491">
    <property type="term" value="F:oxidoreductase activity"/>
    <property type="evidence" value="ECO:0007669"/>
    <property type="project" value="InterPro"/>
</dbReference>
<dbReference type="PANTHER" id="PTHR37823:SF4">
    <property type="entry name" value="MENAQUINOL-CYTOCHROME C REDUCTASE CYTOCHROME B_C SUBUNIT"/>
    <property type="match status" value="1"/>
</dbReference>
<feature type="transmembrane region" description="Helical" evidence="12">
    <location>
        <begin position="42"/>
        <end position="62"/>
    </location>
</feature>
<evidence type="ECO:0000256" key="1">
    <source>
        <dbReference type="ARBA" id="ARBA00004141"/>
    </source>
</evidence>
<keyword evidence="2" id="KW-0813">Transport</keyword>
<dbReference type="GO" id="GO:0046872">
    <property type="term" value="F:metal ion binding"/>
    <property type="evidence" value="ECO:0007669"/>
    <property type="project" value="UniProtKB-KW"/>
</dbReference>
<dbReference type="SUPFAM" id="SSF46626">
    <property type="entry name" value="Cytochrome c"/>
    <property type="match status" value="2"/>
</dbReference>
<dbReference type="Proteomes" id="UP000561326">
    <property type="component" value="Unassembled WGS sequence"/>
</dbReference>
<feature type="compositionally biased region" description="Basic and acidic residues" evidence="11">
    <location>
        <begin position="279"/>
        <end position="291"/>
    </location>
</feature>
<evidence type="ECO:0000256" key="9">
    <source>
        <dbReference type="ARBA" id="ARBA00023136"/>
    </source>
</evidence>
<feature type="compositionally biased region" description="Low complexity" evidence="11">
    <location>
        <begin position="292"/>
        <end position="303"/>
    </location>
</feature>
<dbReference type="InterPro" id="IPR027387">
    <property type="entry name" value="Cytb/b6-like_sf"/>
</dbReference>
<dbReference type="InterPro" id="IPR005798">
    <property type="entry name" value="Cyt_b/b6_C"/>
</dbReference>
<organism evidence="15 16">
    <name type="scientific">Aneurinibacillus aneurinilyticus</name>
    <name type="common">Bacillus aneurinolyticus</name>
    <dbReference type="NCBI Taxonomy" id="1391"/>
    <lineage>
        <taxon>Bacteria</taxon>
        <taxon>Bacillati</taxon>
        <taxon>Bacillota</taxon>
        <taxon>Bacilli</taxon>
        <taxon>Bacillales</taxon>
        <taxon>Paenibacillaceae</taxon>
        <taxon>Aneurinibacillus group</taxon>
        <taxon>Aneurinibacillus</taxon>
    </lineage>
</organism>
<keyword evidence="4 12" id="KW-0812">Transmembrane</keyword>
<dbReference type="PROSITE" id="PS51007">
    <property type="entry name" value="CYTC"/>
    <property type="match status" value="2"/>
</dbReference>
<evidence type="ECO:0000256" key="5">
    <source>
        <dbReference type="ARBA" id="ARBA00022723"/>
    </source>
</evidence>
<keyword evidence="5 10" id="KW-0479">Metal-binding</keyword>
<evidence type="ECO:0000313" key="16">
    <source>
        <dbReference type="Proteomes" id="UP000561326"/>
    </source>
</evidence>
<dbReference type="PANTHER" id="PTHR37823">
    <property type="entry name" value="CYTOCHROME C-553-LIKE"/>
    <property type="match status" value="1"/>
</dbReference>
<dbReference type="InterPro" id="IPR036909">
    <property type="entry name" value="Cyt_c-like_dom_sf"/>
</dbReference>
<feature type="domain" description="Cytochrome b/b6 C-terminal region profile" evidence="13">
    <location>
        <begin position="28"/>
        <end position="155"/>
    </location>
</feature>